<keyword evidence="2" id="KW-1185">Reference proteome</keyword>
<dbReference type="Pfam" id="PF09950">
    <property type="entry name" value="Major_capside"/>
    <property type="match status" value="1"/>
</dbReference>
<dbReference type="InterPro" id="IPR020049">
    <property type="entry name" value="Major_capsid-like"/>
</dbReference>
<name>A0A4R8GR17_9FIRM</name>
<sequence>MKGLTGVKRQDSLLTNDDLKAIDNKLYEAKEDELKARTLVSLKTDDPAHVKVISYKKITKKGAAKIFAYGADDVPLVSADIEEHTQRVFGIVDGFVIPYDDLRAARANGVSIDATYAVAARRAAAEKENDFFFVGDDDYNAEGLINFTGIQTFAVDTNDAGSSTKWADKTGPEIIEDIRQGRKKVNIKPGLQADTLGLPPSHYEDLDREYKPGTSNDKTIREVLEAKNWFSRIEPIAELEKAGDADEDSFIVFDSSEDVVQMSLPMDLYRHDPIQKDNLAEQINLEERTGGAVVRFPLGIVRGDGI</sequence>
<evidence type="ECO:0000313" key="1">
    <source>
        <dbReference type="EMBL" id="TDX48281.1"/>
    </source>
</evidence>
<evidence type="ECO:0000313" key="2">
    <source>
        <dbReference type="Proteomes" id="UP000295832"/>
    </source>
</evidence>
<dbReference type="EMBL" id="SOEG01000030">
    <property type="protein sequence ID" value="TDX48281.1"/>
    <property type="molecule type" value="Genomic_DNA"/>
</dbReference>
<gene>
    <name evidence="1" type="ORF">C7959_1308</name>
</gene>
<reference evidence="1 2" key="1">
    <citation type="submission" date="2019-03" db="EMBL/GenBank/DDBJ databases">
        <title>Subsurface microbial communities from deep shales in Ohio and West Virginia, USA.</title>
        <authorList>
            <person name="Wrighton K."/>
        </authorList>
    </citation>
    <scope>NUCLEOTIDE SEQUENCE [LARGE SCALE GENOMIC DNA]</scope>
    <source>
        <strain evidence="1 2">MSL 6dP</strain>
    </source>
</reference>
<comment type="caution">
    <text evidence="1">The sequence shown here is derived from an EMBL/GenBank/DDBJ whole genome shotgun (WGS) entry which is preliminary data.</text>
</comment>
<organism evidence="1 2">
    <name type="scientific">Orenia marismortui</name>
    <dbReference type="NCBI Taxonomy" id="46469"/>
    <lineage>
        <taxon>Bacteria</taxon>
        <taxon>Bacillati</taxon>
        <taxon>Bacillota</taxon>
        <taxon>Clostridia</taxon>
        <taxon>Halanaerobiales</taxon>
        <taxon>Halobacteroidaceae</taxon>
        <taxon>Orenia</taxon>
    </lineage>
</organism>
<dbReference type="PIRSF" id="PIRSF029202">
    <property type="entry name" value="UCP029202"/>
    <property type="match status" value="1"/>
</dbReference>
<evidence type="ECO:0008006" key="3">
    <source>
        <dbReference type="Google" id="ProtNLM"/>
    </source>
</evidence>
<dbReference type="Proteomes" id="UP000295832">
    <property type="component" value="Unassembled WGS sequence"/>
</dbReference>
<dbReference type="AlphaFoldDB" id="A0A4R8GR17"/>
<dbReference type="Gene3D" id="3.30.2400.30">
    <property type="match status" value="1"/>
</dbReference>
<protein>
    <recommendedName>
        <fullName evidence="3">Major capsid protein E</fullName>
    </recommendedName>
</protein>
<accession>A0A4R8GR17</accession>
<dbReference type="RefSeq" id="WP_134118186.1">
    <property type="nucleotide sequence ID" value="NZ_SOEG01000030.1"/>
</dbReference>
<proteinExistence type="predicted"/>
<dbReference type="STRING" id="926561.GCA_000379025_03197"/>